<organism evidence="1 2">
    <name type="scientific">Ilyodon furcidens</name>
    <name type="common">goldbreast splitfin</name>
    <dbReference type="NCBI Taxonomy" id="33524"/>
    <lineage>
        <taxon>Eukaryota</taxon>
        <taxon>Metazoa</taxon>
        <taxon>Chordata</taxon>
        <taxon>Craniata</taxon>
        <taxon>Vertebrata</taxon>
        <taxon>Euteleostomi</taxon>
        <taxon>Actinopterygii</taxon>
        <taxon>Neopterygii</taxon>
        <taxon>Teleostei</taxon>
        <taxon>Neoteleostei</taxon>
        <taxon>Acanthomorphata</taxon>
        <taxon>Ovalentaria</taxon>
        <taxon>Atherinomorphae</taxon>
        <taxon>Cyprinodontiformes</taxon>
        <taxon>Goodeidae</taxon>
        <taxon>Ilyodon</taxon>
    </lineage>
</organism>
<dbReference type="Proteomes" id="UP001482620">
    <property type="component" value="Unassembled WGS sequence"/>
</dbReference>
<sequence length="116" mass="12860">MTNLLSHTGVLLELSRVTYNLQEPLEDSHLDWLSQGSSFPSSLCNLFALLRSNQDPPTSTAASHSITILHTHPDQNPAQSLGVNFSSATTMMLLTFLPCGEPVRIRILLPDIHYFQ</sequence>
<evidence type="ECO:0000313" key="1">
    <source>
        <dbReference type="EMBL" id="MEQ2228979.1"/>
    </source>
</evidence>
<comment type="caution">
    <text evidence="1">The sequence shown here is derived from an EMBL/GenBank/DDBJ whole genome shotgun (WGS) entry which is preliminary data.</text>
</comment>
<name>A0ABV0T7Y6_9TELE</name>
<evidence type="ECO:0000313" key="2">
    <source>
        <dbReference type="Proteomes" id="UP001482620"/>
    </source>
</evidence>
<keyword evidence="2" id="KW-1185">Reference proteome</keyword>
<dbReference type="EMBL" id="JAHRIQ010024356">
    <property type="protein sequence ID" value="MEQ2228979.1"/>
    <property type="molecule type" value="Genomic_DNA"/>
</dbReference>
<protein>
    <submittedName>
        <fullName evidence="1">Uncharacterized protein</fullName>
    </submittedName>
</protein>
<proteinExistence type="predicted"/>
<accession>A0ABV0T7Y6</accession>
<gene>
    <name evidence="1" type="ORF">ILYODFUR_014188</name>
</gene>
<reference evidence="1 2" key="1">
    <citation type="submission" date="2021-06" db="EMBL/GenBank/DDBJ databases">
        <authorList>
            <person name="Palmer J.M."/>
        </authorList>
    </citation>
    <scope>NUCLEOTIDE SEQUENCE [LARGE SCALE GENOMIC DNA]</scope>
    <source>
        <strain evidence="2">if_2019</strain>
        <tissue evidence="1">Muscle</tissue>
    </source>
</reference>